<dbReference type="HOGENOM" id="CLU_001287_0_0_1"/>
<evidence type="ECO:0000313" key="11">
    <source>
        <dbReference type="EMBL" id="CCA75317.1"/>
    </source>
</evidence>
<dbReference type="GO" id="GO:0006904">
    <property type="term" value="P:vesicle docking involved in exocytosis"/>
    <property type="evidence" value="ECO:0007669"/>
    <property type="project" value="TreeGrafter"/>
</dbReference>
<dbReference type="Pfam" id="PF23341">
    <property type="entry name" value="PEP5_VPS11_N"/>
    <property type="match status" value="1"/>
</dbReference>
<dbReference type="GO" id="GO:0007032">
    <property type="term" value="P:endosome organization"/>
    <property type="evidence" value="ECO:0007669"/>
    <property type="project" value="TreeGrafter"/>
</dbReference>
<evidence type="ECO:0000256" key="8">
    <source>
        <dbReference type="PROSITE-ProRule" id="PRU01006"/>
    </source>
</evidence>
<dbReference type="Gene3D" id="1.25.40.10">
    <property type="entry name" value="Tetratricopeptide repeat domain"/>
    <property type="match status" value="1"/>
</dbReference>
<dbReference type="EMBL" id="CAFZ01000429">
    <property type="protein sequence ID" value="CCA75317.1"/>
    <property type="molecule type" value="Genomic_DNA"/>
</dbReference>
<dbReference type="InterPro" id="IPR057308">
    <property type="entry name" value="CHCR_PEP5_VPS11"/>
</dbReference>
<feature type="repeat" description="CHCR" evidence="8">
    <location>
        <begin position="440"/>
        <end position="595"/>
    </location>
</feature>
<dbReference type="AlphaFoldDB" id="G4TVH4"/>
<evidence type="ECO:0000256" key="3">
    <source>
        <dbReference type="ARBA" id="ARBA00022723"/>
    </source>
</evidence>
<keyword evidence="5" id="KW-0862">Zinc</keyword>
<evidence type="ECO:0000256" key="2">
    <source>
        <dbReference type="ARBA" id="ARBA00022448"/>
    </source>
</evidence>
<dbReference type="PANTHER" id="PTHR23323">
    <property type="entry name" value="VACUOLAR PROTEIN SORTING-ASSOCIATED PROTEIN"/>
    <property type="match status" value="1"/>
</dbReference>
<keyword evidence="4" id="KW-0863">Zinc-finger</keyword>
<protein>
    <submittedName>
        <fullName evidence="11">Related to PEP5-vacuolar biogenesis protein</fullName>
    </submittedName>
</protein>
<evidence type="ECO:0000256" key="9">
    <source>
        <dbReference type="SAM" id="MobiDB-lite"/>
    </source>
</evidence>
<feature type="domain" description="PEP5/VPS11 N-terminal" evidence="10">
    <location>
        <begin position="7"/>
        <end position="383"/>
    </location>
</feature>
<dbReference type="PANTHER" id="PTHR23323:SF24">
    <property type="entry name" value="VACUOLAR PROTEIN SORTING-ASSOCIATED PROTEIN 11 HOMOLOG"/>
    <property type="match status" value="1"/>
</dbReference>
<dbReference type="SUPFAM" id="SSF48371">
    <property type="entry name" value="ARM repeat"/>
    <property type="match status" value="1"/>
</dbReference>
<feature type="region of interest" description="Disordered" evidence="9">
    <location>
        <begin position="640"/>
        <end position="703"/>
    </location>
</feature>
<dbReference type="InterPro" id="IPR016024">
    <property type="entry name" value="ARM-type_fold"/>
</dbReference>
<dbReference type="PROSITE" id="PS50236">
    <property type="entry name" value="CHCR"/>
    <property type="match status" value="1"/>
</dbReference>
<evidence type="ECO:0000256" key="5">
    <source>
        <dbReference type="ARBA" id="ARBA00022833"/>
    </source>
</evidence>
<dbReference type="GO" id="GO:0048284">
    <property type="term" value="P:organelle fusion"/>
    <property type="evidence" value="ECO:0007669"/>
    <property type="project" value="TreeGrafter"/>
</dbReference>
<comment type="caution">
    <text evidence="11">The sequence shown here is derived from an EMBL/GenBank/DDBJ whole genome shotgun (WGS) entry which is preliminary data.</text>
</comment>
<dbReference type="GO" id="GO:0030674">
    <property type="term" value="F:protein-macromolecule adaptor activity"/>
    <property type="evidence" value="ECO:0007669"/>
    <property type="project" value="TreeGrafter"/>
</dbReference>
<dbReference type="OMA" id="WIAHENG"/>
<dbReference type="GO" id="GO:0007033">
    <property type="term" value="P:vacuole organization"/>
    <property type="evidence" value="ECO:0007669"/>
    <property type="project" value="TreeGrafter"/>
</dbReference>
<dbReference type="InterPro" id="IPR057307">
    <property type="entry name" value="PEP5_VPS11_N"/>
</dbReference>
<evidence type="ECO:0000256" key="7">
    <source>
        <dbReference type="ARBA" id="ARBA00023136"/>
    </source>
</evidence>
<evidence type="ECO:0000313" key="12">
    <source>
        <dbReference type="Proteomes" id="UP000007148"/>
    </source>
</evidence>
<dbReference type="STRING" id="1109443.G4TVH4"/>
<evidence type="ECO:0000256" key="1">
    <source>
        <dbReference type="ARBA" id="ARBA00004184"/>
    </source>
</evidence>
<sequence>MAAPSAWRQFNFFQASPNISDIACIAPSSQGLLVADIHGAIQILDSDFELDRTWIAHENGHVTHLLEKRGILVTLIEEVGVRYPILKIWDLEHKDKSSGQPPLLRSTKLQHGGARPHPVSTLALSNGLSHLAVGLADGTVLFLRGLDQYLFSTTNQSLAYLPKVKVIHEAGDPITGLGFREPSTSSTSSPSLSDDPTSENLYLFIVTLSQFFSYQVTGRGTATSIAIPTDDLGALPGCATMNQKSTDMIIARDEAIYLANMDGRGPSYAVEGTKTTVLTFRNYLVIVSPPFVPAVGDGSATVRRFAASGRPGNVPGPAGAKGGNALGSGAGTKGDISKVVVFDVENKYIAYSNVFRETVRQVFTCWGRLFVLTNESTLYRLTEATMPAKLEMLYNKNNYALAISIAKSQGLDETSIADIYRRYGDQFYKADDHEGAMDQYLKTIGSVQPSYVIRKYLDAQRIQCLAVYLQELHARGLANSDHTTLLLNAYTKMKDVDRLDAFIKADTHKGTTSGELPFDLETVIRVCRQAGYFDHAVYLARKYDRHDDYLRIQIEDAGKYKDALAYLRKLGPEASQSNLTRYGRVLLEKLPEETTQLFIDICTGSGFSVTEATVETDPTKNTAAGGPSYLSYLAYNRNSTAPPSDAASTTGATIKEPQKVAKEAAPSSTGSGNEPGHRKQQSGIYSGSRGASPSPANKRQIPAVRKPSPRVYFVHFVDHPEHFVRFLEAVALARWGQRVDLKSKAPEQKKPAVEKEEVEGDLDAEADKLDRMAVWNTLIELYLSLSADYAKDKQDLAKSMQSKALY</sequence>
<dbReference type="GO" id="GO:0005768">
    <property type="term" value="C:endosome"/>
    <property type="evidence" value="ECO:0007669"/>
    <property type="project" value="TreeGrafter"/>
</dbReference>
<evidence type="ECO:0000256" key="6">
    <source>
        <dbReference type="ARBA" id="ARBA00022927"/>
    </source>
</evidence>
<organism evidence="11 12">
    <name type="scientific">Serendipita indica (strain DSM 11827)</name>
    <name type="common">Root endophyte fungus</name>
    <name type="synonym">Piriformospora indica</name>
    <dbReference type="NCBI Taxonomy" id="1109443"/>
    <lineage>
        <taxon>Eukaryota</taxon>
        <taxon>Fungi</taxon>
        <taxon>Dikarya</taxon>
        <taxon>Basidiomycota</taxon>
        <taxon>Agaricomycotina</taxon>
        <taxon>Agaricomycetes</taxon>
        <taxon>Sebacinales</taxon>
        <taxon>Serendipitaceae</taxon>
        <taxon>Serendipita</taxon>
    </lineage>
</organism>
<dbReference type="InterPro" id="IPR000547">
    <property type="entry name" value="Clathrin_H-chain/VPS_repeat"/>
</dbReference>
<keyword evidence="12" id="KW-1185">Reference proteome</keyword>
<evidence type="ECO:0000259" key="10">
    <source>
        <dbReference type="Pfam" id="PF23341"/>
    </source>
</evidence>
<gene>
    <name evidence="11" type="ORF">PIIN_09302</name>
</gene>
<comment type="subcellular location">
    <subcellularLocation>
        <location evidence="1">Endomembrane system</location>
        <topology evidence="1">Peripheral membrane protein</topology>
    </subcellularLocation>
</comment>
<feature type="non-terminal residue" evidence="11">
    <location>
        <position position="806"/>
    </location>
</feature>
<dbReference type="OrthoDB" id="26184at2759"/>
<feature type="compositionally biased region" description="Polar residues" evidence="9">
    <location>
        <begin position="681"/>
        <end position="697"/>
    </location>
</feature>
<keyword evidence="7" id="KW-0472">Membrane</keyword>
<keyword evidence="3" id="KW-0479">Metal-binding</keyword>
<accession>G4TVH4</accession>
<dbReference type="GO" id="GO:0030897">
    <property type="term" value="C:HOPS complex"/>
    <property type="evidence" value="ECO:0007669"/>
    <property type="project" value="TreeGrafter"/>
</dbReference>
<name>G4TVH4_SERID</name>
<keyword evidence="2" id="KW-0813">Transport</keyword>
<evidence type="ECO:0000256" key="4">
    <source>
        <dbReference type="ARBA" id="ARBA00022771"/>
    </source>
</evidence>
<dbReference type="FunCoup" id="G4TVH4">
    <property type="interactions" value="231"/>
</dbReference>
<dbReference type="InParanoid" id="G4TVH4"/>
<dbReference type="Proteomes" id="UP000007148">
    <property type="component" value="Unassembled WGS sequence"/>
</dbReference>
<reference evidence="11 12" key="1">
    <citation type="journal article" date="2011" name="PLoS Pathog.">
        <title>Endophytic Life Strategies Decoded by Genome and Transcriptome Analyses of the Mutualistic Root Symbiont Piriformospora indica.</title>
        <authorList>
            <person name="Zuccaro A."/>
            <person name="Lahrmann U."/>
            <person name="Guldener U."/>
            <person name="Langen G."/>
            <person name="Pfiffi S."/>
            <person name="Biedenkopf D."/>
            <person name="Wong P."/>
            <person name="Samans B."/>
            <person name="Grimm C."/>
            <person name="Basiewicz M."/>
            <person name="Murat C."/>
            <person name="Martin F."/>
            <person name="Kogel K.H."/>
        </authorList>
    </citation>
    <scope>NUCLEOTIDE SEQUENCE [LARGE SCALE GENOMIC DNA]</scope>
    <source>
        <strain evidence="11 12">DSM 11827</strain>
    </source>
</reference>
<dbReference type="InterPro" id="IPR011990">
    <property type="entry name" value="TPR-like_helical_dom_sf"/>
</dbReference>
<dbReference type="eggNOG" id="KOG2114">
    <property type="taxonomic scope" value="Eukaryota"/>
</dbReference>
<keyword evidence="6" id="KW-0653">Protein transport</keyword>
<dbReference type="GO" id="GO:0006886">
    <property type="term" value="P:intracellular protein transport"/>
    <property type="evidence" value="ECO:0007669"/>
    <property type="project" value="UniProtKB-UniRule"/>
</dbReference>
<dbReference type="Pfam" id="PF23356">
    <property type="entry name" value="TPR_PEP5_VPS11"/>
    <property type="match status" value="1"/>
</dbReference>
<proteinExistence type="predicted"/>
<feature type="compositionally biased region" description="Polar residues" evidence="9">
    <location>
        <begin position="640"/>
        <end position="652"/>
    </location>
</feature>
<dbReference type="GO" id="GO:0008270">
    <property type="term" value="F:zinc ion binding"/>
    <property type="evidence" value="ECO:0007669"/>
    <property type="project" value="UniProtKB-KW"/>
</dbReference>